<dbReference type="Gene3D" id="3.40.50.2300">
    <property type="match status" value="1"/>
</dbReference>
<sequence length="193" mass="20992">MREGVRTLINHQSGLEVVGEAADADSALEAIARLEPALVLTDIGMKQVSGIALATQIRERWPAIQVIVLSMYDNPDYVHQAMQAGARGYVLKDAPSSDIVDAIRAVAAGDTFLSASLSRQSARSDGPRPILSEREAEILACLARGLSSKQIAAEHDLSVRTVETHRQNIRRKLRIEGQAELIRYAVEHCRTAG</sequence>
<dbReference type="GO" id="GO:0006355">
    <property type="term" value="P:regulation of DNA-templated transcription"/>
    <property type="evidence" value="ECO:0007669"/>
    <property type="project" value="InterPro"/>
</dbReference>
<dbReference type="PROSITE" id="PS50043">
    <property type="entry name" value="HTH_LUXR_2"/>
    <property type="match status" value="1"/>
</dbReference>
<dbReference type="CDD" id="cd17535">
    <property type="entry name" value="REC_NarL-like"/>
    <property type="match status" value="1"/>
</dbReference>
<evidence type="ECO:0000256" key="3">
    <source>
        <dbReference type="ARBA" id="ARBA00023125"/>
    </source>
</evidence>
<evidence type="ECO:0000259" key="6">
    <source>
        <dbReference type="PROSITE" id="PS50043"/>
    </source>
</evidence>
<organism evidence="8 9">
    <name type="scientific">Sphaerotilus natans subsp. natans DSM 6575</name>
    <dbReference type="NCBI Taxonomy" id="1286631"/>
    <lineage>
        <taxon>Bacteria</taxon>
        <taxon>Pseudomonadati</taxon>
        <taxon>Pseudomonadota</taxon>
        <taxon>Betaproteobacteria</taxon>
        <taxon>Burkholderiales</taxon>
        <taxon>Sphaerotilaceae</taxon>
        <taxon>Sphaerotilus</taxon>
    </lineage>
</organism>
<evidence type="ECO:0000259" key="7">
    <source>
        <dbReference type="PROSITE" id="PS50110"/>
    </source>
</evidence>
<keyword evidence="3" id="KW-0238">DNA-binding</keyword>
<evidence type="ECO:0000256" key="1">
    <source>
        <dbReference type="ARBA" id="ARBA00022553"/>
    </source>
</evidence>
<keyword evidence="2" id="KW-0805">Transcription regulation</keyword>
<dbReference type="SUPFAM" id="SSF46894">
    <property type="entry name" value="C-terminal effector domain of the bipartite response regulators"/>
    <property type="match status" value="1"/>
</dbReference>
<feature type="domain" description="HTH luxR-type" evidence="6">
    <location>
        <begin position="124"/>
        <end position="189"/>
    </location>
</feature>
<evidence type="ECO:0000313" key="8">
    <source>
        <dbReference type="EMBL" id="KDB52066.1"/>
    </source>
</evidence>
<feature type="modified residue" description="4-aspartylphosphate" evidence="5">
    <location>
        <position position="42"/>
    </location>
</feature>
<dbReference type="STRING" id="34103.SAMN05421778_10723"/>
<dbReference type="PANTHER" id="PTHR43214:SF41">
    <property type="entry name" value="NITRATE_NITRITE RESPONSE REGULATOR PROTEIN NARP"/>
    <property type="match status" value="1"/>
</dbReference>
<dbReference type="EMBL" id="AZRA01000060">
    <property type="protein sequence ID" value="KDB52066.1"/>
    <property type="molecule type" value="Genomic_DNA"/>
</dbReference>
<evidence type="ECO:0000256" key="2">
    <source>
        <dbReference type="ARBA" id="ARBA00023015"/>
    </source>
</evidence>
<feature type="domain" description="Response regulatory" evidence="7">
    <location>
        <begin position="1"/>
        <end position="107"/>
    </location>
</feature>
<reference evidence="8 9" key="1">
    <citation type="journal article" date="2014" name="FEMS Microbiol. Ecol.">
        <title>Sphaerotilus natans encrusted with nanoball-shaped Fe(III) oxide minerals formed by nitrate-reducing mixotrophic Fe(II) oxidation.</title>
        <authorList>
            <person name="Park S."/>
            <person name="Kim D.H."/>
            <person name="Lee J.H."/>
            <person name="Hur H.G."/>
        </authorList>
    </citation>
    <scope>NUCLEOTIDE SEQUENCE [LARGE SCALE GENOMIC DNA]</scope>
    <source>
        <strain evidence="8 9">DSM 6575</strain>
    </source>
</reference>
<dbReference type="Pfam" id="PF00196">
    <property type="entry name" value="GerE"/>
    <property type="match status" value="1"/>
</dbReference>
<dbReference type="Pfam" id="PF00072">
    <property type="entry name" value="Response_reg"/>
    <property type="match status" value="1"/>
</dbReference>
<dbReference type="PRINTS" id="PR00038">
    <property type="entry name" value="HTHLUXR"/>
</dbReference>
<dbReference type="InterPro" id="IPR039420">
    <property type="entry name" value="WalR-like"/>
</dbReference>
<keyword evidence="9" id="KW-1185">Reference proteome</keyword>
<evidence type="ECO:0000256" key="5">
    <source>
        <dbReference type="PROSITE-ProRule" id="PRU00169"/>
    </source>
</evidence>
<keyword evidence="4" id="KW-0804">Transcription</keyword>
<dbReference type="PANTHER" id="PTHR43214">
    <property type="entry name" value="TWO-COMPONENT RESPONSE REGULATOR"/>
    <property type="match status" value="1"/>
</dbReference>
<dbReference type="InterPro" id="IPR000792">
    <property type="entry name" value="Tscrpt_reg_LuxR_C"/>
</dbReference>
<gene>
    <name evidence="8" type="ORF">X805_23400</name>
</gene>
<dbReference type="SUPFAM" id="SSF52172">
    <property type="entry name" value="CheY-like"/>
    <property type="match status" value="1"/>
</dbReference>
<dbReference type="SMART" id="SM00421">
    <property type="entry name" value="HTH_LUXR"/>
    <property type="match status" value="1"/>
</dbReference>
<comment type="caution">
    <text evidence="8">The sequence shown here is derived from an EMBL/GenBank/DDBJ whole genome shotgun (WGS) entry which is preliminary data.</text>
</comment>
<evidence type="ECO:0000313" key="9">
    <source>
        <dbReference type="Proteomes" id="UP000026714"/>
    </source>
</evidence>
<protein>
    <submittedName>
        <fullName evidence="8">Two component LuxR family transcriptional regulator</fullName>
    </submittedName>
</protein>
<dbReference type="InterPro" id="IPR011006">
    <property type="entry name" value="CheY-like_superfamily"/>
</dbReference>
<proteinExistence type="predicted"/>
<dbReference type="AlphaFoldDB" id="A0A059KKV2"/>
<name>A0A059KKV2_9BURK</name>
<dbReference type="PATRIC" id="fig|1286631.3.peg.2304"/>
<dbReference type="InterPro" id="IPR016032">
    <property type="entry name" value="Sig_transdc_resp-reg_C-effctor"/>
</dbReference>
<dbReference type="Proteomes" id="UP000026714">
    <property type="component" value="Unassembled WGS sequence"/>
</dbReference>
<dbReference type="CDD" id="cd06170">
    <property type="entry name" value="LuxR_C_like"/>
    <property type="match status" value="1"/>
</dbReference>
<dbReference type="InterPro" id="IPR058245">
    <property type="entry name" value="NreC/VraR/RcsB-like_REC"/>
</dbReference>
<keyword evidence="1 5" id="KW-0597">Phosphoprotein</keyword>
<evidence type="ECO:0000256" key="4">
    <source>
        <dbReference type="ARBA" id="ARBA00023163"/>
    </source>
</evidence>
<dbReference type="GO" id="GO:0003677">
    <property type="term" value="F:DNA binding"/>
    <property type="evidence" value="ECO:0007669"/>
    <property type="project" value="UniProtKB-KW"/>
</dbReference>
<dbReference type="PROSITE" id="PS50110">
    <property type="entry name" value="RESPONSE_REGULATORY"/>
    <property type="match status" value="1"/>
</dbReference>
<dbReference type="SMART" id="SM00448">
    <property type="entry name" value="REC"/>
    <property type="match status" value="1"/>
</dbReference>
<dbReference type="GO" id="GO:0000160">
    <property type="term" value="P:phosphorelay signal transduction system"/>
    <property type="evidence" value="ECO:0007669"/>
    <property type="project" value="InterPro"/>
</dbReference>
<dbReference type="eggNOG" id="COG2197">
    <property type="taxonomic scope" value="Bacteria"/>
</dbReference>
<dbReference type="InterPro" id="IPR001789">
    <property type="entry name" value="Sig_transdc_resp-reg_receiver"/>
</dbReference>
<accession>A0A059KKV2</accession>